<evidence type="ECO:0008006" key="6">
    <source>
        <dbReference type="Google" id="ProtNLM"/>
    </source>
</evidence>
<dbReference type="Gene3D" id="1.10.530.10">
    <property type="match status" value="1"/>
</dbReference>
<evidence type="ECO:0000313" key="2">
    <source>
        <dbReference type="EMBL" id="MBM2413607.1"/>
    </source>
</evidence>
<evidence type="ECO:0000313" key="4">
    <source>
        <dbReference type="Proteomes" id="UP000755667"/>
    </source>
</evidence>
<name>A0A9Q2S5Y5_9RHOB</name>
<dbReference type="Proteomes" id="UP000755667">
    <property type="component" value="Unassembled WGS sequence"/>
</dbReference>
<dbReference type="RefSeq" id="WP_138487959.1">
    <property type="nucleotide sequence ID" value="NZ_JAFBWU010000010.1"/>
</dbReference>
<sequence>MSGFGAFASGMAGGIHGGLSMKRRKEELDLMRDLAVDRRDERRAALEAGSLAPAAQSGGTGGAGQPRSMRAVAAWDGPVPVDFSQYEAQYELPSGYLQRTAQLESSMGRNMKNPNSSATGPFQFIKSTAKQYGLTDPMDWTQSTDAASRLARDNSATLTRALGRAPTAAELYLAHQQGGGGAAQLLANPTAPAASIVGKEAVRLNGGSLDMTAQEFAGLWLNKFGGPTPSRAPTQSQPAPQQTPPMPADTRPRSMTAYANLNGGPQ</sequence>
<dbReference type="InterPro" id="IPR023346">
    <property type="entry name" value="Lysozyme-like_dom_sf"/>
</dbReference>
<protein>
    <recommendedName>
        <fullName evidence="6">Transglycosylase SLT domain-containing protein</fullName>
    </recommendedName>
</protein>
<proteinExistence type="predicted"/>
<organism evidence="2 4">
    <name type="scientific">Marivita cryptomonadis</name>
    <dbReference type="NCBI Taxonomy" id="505252"/>
    <lineage>
        <taxon>Bacteria</taxon>
        <taxon>Pseudomonadati</taxon>
        <taxon>Pseudomonadota</taxon>
        <taxon>Alphaproteobacteria</taxon>
        <taxon>Rhodobacterales</taxon>
        <taxon>Roseobacteraceae</taxon>
        <taxon>Marivita</taxon>
    </lineage>
</organism>
<accession>A0A9Q2S5Y5</accession>
<evidence type="ECO:0000256" key="1">
    <source>
        <dbReference type="SAM" id="MobiDB-lite"/>
    </source>
</evidence>
<evidence type="ECO:0000313" key="5">
    <source>
        <dbReference type="Proteomes" id="UP000809440"/>
    </source>
</evidence>
<dbReference type="SUPFAM" id="SSF53955">
    <property type="entry name" value="Lysozyme-like"/>
    <property type="match status" value="1"/>
</dbReference>
<feature type="region of interest" description="Disordered" evidence="1">
    <location>
        <begin position="47"/>
        <end position="67"/>
    </location>
</feature>
<feature type="compositionally biased region" description="Low complexity" evidence="1">
    <location>
        <begin position="47"/>
        <end position="57"/>
    </location>
</feature>
<dbReference type="Proteomes" id="UP000809440">
    <property type="component" value="Unassembled WGS sequence"/>
</dbReference>
<comment type="caution">
    <text evidence="2">The sequence shown here is derived from an EMBL/GenBank/DDBJ whole genome shotgun (WGS) entry which is preliminary data.</text>
</comment>
<feature type="compositionally biased region" description="Low complexity" evidence="1">
    <location>
        <begin position="229"/>
        <end position="240"/>
    </location>
</feature>
<gene>
    <name evidence="2" type="ORF">JQX41_14925</name>
    <name evidence="3" type="ORF">JQX48_14935</name>
</gene>
<dbReference type="EMBL" id="JAFBXF010000010">
    <property type="protein sequence ID" value="MBM2418276.1"/>
    <property type="molecule type" value="Genomic_DNA"/>
</dbReference>
<reference evidence="2 5" key="1">
    <citation type="submission" date="2021-01" db="EMBL/GenBank/DDBJ databases">
        <title>Diatom-associated Roseobacters Show Island Model of Population Structure.</title>
        <authorList>
            <person name="Qu L."/>
            <person name="Feng X."/>
            <person name="Chen Y."/>
            <person name="Li L."/>
            <person name="Wang X."/>
            <person name="Hu Z."/>
            <person name="Wang H."/>
            <person name="Luo H."/>
        </authorList>
    </citation>
    <scope>NUCLEOTIDE SEQUENCE</scope>
    <source>
        <strain evidence="3 5">CC28-63</strain>
        <strain evidence="2">CC28-69</strain>
    </source>
</reference>
<feature type="region of interest" description="Disordered" evidence="1">
    <location>
        <begin position="222"/>
        <end position="266"/>
    </location>
</feature>
<keyword evidence="5" id="KW-1185">Reference proteome</keyword>
<dbReference type="EMBL" id="JAFBXE010000010">
    <property type="protein sequence ID" value="MBM2413607.1"/>
    <property type="molecule type" value="Genomic_DNA"/>
</dbReference>
<evidence type="ECO:0000313" key="3">
    <source>
        <dbReference type="EMBL" id="MBM2418276.1"/>
    </source>
</evidence>
<dbReference type="AlphaFoldDB" id="A0A9Q2S5Y5"/>